<feature type="transmembrane region" description="Helical" evidence="9">
    <location>
        <begin position="201"/>
        <end position="221"/>
    </location>
</feature>
<feature type="transmembrane region" description="Helical" evidence="9">
    <location>
        <begin position="163"/>
        <end position="189"/>
    </location>
</feature>
<feature type="domain" description="ABC transmembrane type-1" evidence="11">
    <location>
        <begin position="167"/>
        <end position="432"/>
    </location>
</feature>
<keyword evidence="2 9" id="KW-0812">Transmembrane</keyword>
<dbReference type="CDD" id="cd02425">
    <property type="entry name" value="Peptidase_C39F"/>
    <property type="match status" value="1"/>
</dbReference>
<evidence type="ECO:0000256" key="4">
    <source>
        <dbReference type="ARBA" id="ARBA00022801"/>
    </source>
</evidence>
<dbReference type="InterPro" id="IPR011527">
    <property type="entry name" value="ABC1_TM_dom"/>
</dbReference>
<evidence type="ECO:0000256" key="2">
    <source>
        <dbReference type="ARBA" id="ARBA00022692"/>
    </source>
</evidence>
<keyword evidence="5" id="KW-0645">Protease</keyword>
<dbReference type="RefSeq" id="WP_338778475.1">
    <property type="nucleotide sequence ID" value="NZ_CP147407.1"/>
</dbReference>
<dbReference type="Pfam" id="PF00664">
    <property type="entry name" value="ABC_membrane"/>
    <property type="match status" value="1"/>
</dbReference>
<reference evidence="13 14" key="1">
    <citation type="submission" date="2024-02" db="EMBL/GenBank/DDBJ databases">
        <title>Seven novel Bacillus-like species.</title>
        <authorList>
            <person name="Liu G."/>
        </authorList>
    </citation>
    <scope>NUCLEOTIDE SEQUENCE [LARGE SCALE GENOMIC DNA]</scope>
    <source>
        <strain evidence="13 14">FJAT-52054</strain>
    </source>
</reference>
<evidence type="ECO:0000256" key="1">
    <source>
        <dbReference type="ARBA" id="ARBA00004651"/>
    </source>
</evidence>
<keyword evidence="8 9" id="KW-0472">Membrane</keyword>
<accession>A0ABZ2NG12</accession>
<evidence type="ECO:0000256" key="5">
    <source>
        <dbReference type="ARBA" id="ARBA00022807"/>
    </source>
</evidence>
<dbReference type="InterPro" id="IPR003593">
    <property type="entry name" value="AAA+_ATPase"/>
</dbReference>
<evidence type="ECO:0000256" key="8">
    <source>
        <dbReference type="ARBA" id="ARBA00023136"/>
    </source>
</evidence>
<feature type="transmembrane region" description="Helical" evidence="9">
    <location>
        <begin position="423"/>
        <end position="441"/>
    </location>
</feature>
<evidence type="ECO:0000256" key="9">
    <source>
        <dbReference type="SAM" id="Phobius"/>
    </source>
</evidence>
<organism evidence="13 14">
    <name type="scientific">Metabacillus sediminis</name>
    <dbReference type="NCBI Taxonomy" id="3117746"/>
    <lineage>
        <taxon>Bacteria</taxon>
        <taxon>Bacillati</taxon>
        <taxon>Bacillota</taxon>
        <taxon>Bacilli</taxon>
        <taxon>Bacillales</taxon>
        <taxon>Bacillaceae</taxon>
        <taxon>Metabacillus</taxon>
    </lineage>
</organism>
<feature type="domain" description="ABC transporter" evidence="10">
    <location>
        <begin position="478"/>
        <end position="711"/>
    </location>
</feature>
<dbReference type="Gene3D" id="1.20.1560.10">
    <property type="entry name" value="ABC transporter type 1, transmembrane domain"/>
    <property type="match status" value="1"/>
</dbReference>
<feature type="domain" description="Peptidase C39" evidence="12">
    <location>
        <begin position="15"/>
        <end position="134"/>
    </location>
</feature>
<keyword evidence="7 9" id="KW-1133">Transmembrane helix</keyword>
<keyword evidence="14" id="KW-1185">Reference proteome</keyword>
<dbReference type="Proteomes" id="UP001377337">
    <property type="component" value="Chromosome"/>
</dbReference>
<dbReference type="PROSITE" id="PS00211">
    <property type="entry name" value="ABC_TRANSPORTER_1"/>
    <property type="match status" value="1"/>
</dbReference>
<keyword evidence="3" id="KW-0547">Nucleotide-binding</keyword>
<dbReference type="PANTHER" id="PTHR43394:SF1">
    <property type="entry name" value="ATP-BINDING CASSETTE SUB-FAMILY B MEMBER 10, MITOCHONDRIAL"/>
    <property type="match status" value="1"/>
</dbReference>
<dbReference type="Gene3D" id="3.40.50.300">
    <property type="entry name" value="P-loop containing nucleotide triphosphate hydrolases"/>
    <property type="match status" value="1"/>
</dbReference>
<evidence type="ECO:0000259" key="11">
    <source>
        <dbReference type="PROSITE" id="PS50929"/>
    </source>
</evidence>
<dbReference type="InterPro" id="IPR005074">
    <property type="entry name" value="Peptidase_C39"/>
</dbReference>
<proteinExistence type="predicted"/>
<evidence type="ECO:0000259" key="10">
    <source>
        <dbReference type="PROSITE" id="PS50893"/>
    </source>
</evidence>
<dbReference type="PROSITE" id="PS50929">
    <property type="entry name" value="ABC_TM1F"/>
    <property type="match status" value="1"/>
</dbReference>
<dbReference type="InterPro" id="IPR003439">
    <property type="entry name" value="ABC_transporter-like_ATP-bd"/>
</dbReference>
<evidence type="ECO:0000256" key="6">
    <source>
        <dbReference type="ARBA" id="ARBA00022840"/>
    </source>
</evidence>
<evidence type="ECO:0000259" key="12">
    <source>
        <dbReference type="PROSITE" id="PS50990"/>
    </source>
</evidence>
<dbReference type="PANTHER" id="PTHR43394">
    <property type="entry name" value="ATP-DEPENDENT PERMEASE MDL1, MITOCHONDRIAL"/>
    <property type="match status" value="1"/>
</dbReference>
<dbReference type="Gene3D" id="3.90.70.10">
    <property type="entry name" value="Cysteine proteinases"/>
    <property type="match status" value="1"/>
</dbReference>
<dbReference type="SUPFAM" id="SSF90123">
    <property type="entry name" value="ABC transporter transmembrane region"/>
    <property type="match status" value="1"/>
</dbReference>
<keyword evidence="6" id="KW-0067">ATP-binding</keyword>
<feature type="transmembrane region" description="Helical" evidence="9">
    <location>
        <begin position="289"/>
        <end position="313"/>
    </location>
</feature>
<name>A0ABZ2NG12_9BACI</name>
<dbReference type="SUPFAM" id="SSF52540">
    <property type="entry name" value="P-loop containing nucleoside triphosphate hydrolases"/>
    <property type="match status" value="1"/>
</dbReference>
<dbReference type="Pfam" id="PF00005">
    <property type="entry name" value="ABC_tran"/>
    <property type="match status" value="1"/>
</dbReference>
<dbReference type="PROSITE" id="PS50990">
    <property type="entry name" value="PEPTIDASE_C39"/>
    <property type="match status" value="1"/>
</dbReference>
<dbReference type="EMBL" id="CP147407">
    <property type="protein sequence ID" value="WXB96469.1"/>
    <property type="molecule type" value="Genomic_DNA"/>
</dbReference>
<gene>
    <name evidence="13" type="ORF">WCV65_18340</name>
</gene>
<comment type="subcellular location">
    <subcellularLocation>
        <location evidence="1">Cell membrane</location>
        <topology evidence="1">Multi-pass membrane protein</topology>
    </subcellularLocation>
</comment>
<sequence length="721" mass="82055">MGIHHRKRKIPYIPQMQQTECGLCCAAMITRYYKSQSSLSELRDFIEAGRDGLTLYQLNSLLLSLKFETHVYKTEFEGLWQLELPAILYWNDNHYVILEEIGPSKAVIVDPAFGRKKLTREELQQSFSNYAVTVKPSDEFVPVRKKENIWYSFFSDVFHHKYLFLKIVLLSFITYLFTLSIPIAVQYLIDEVVMKGKFSQLNSLIGTAAGLIAFFGLLIYIRGKNLISFQMVLEKSLMGKTFMHLLRVPYKFFEVRSFGDILFRMNSLHIIRDLLSEQLIKGLIDFGSIFFILMYMLYSSPVLAGAALILFFINGALTMYTRPHILEANQHEIAENSKLQTIQVEALYSILGVKTTGLEDTVYKNWNHQFNRALQKFKKRSEIQNSYTSVQTTIQTLSPLLILLIGIYLFAQKSISLGEMIAFHTLSITFFAVGVSIFQTYNNFLLANAYLERVRDITDSETEENPEKPAGAQITGDIKLSDVSFSYTKHSEKVVKKISMHIKRGEKVAIVGPSGSGKSTLSKILLGLYMPTEGEIYYDDIELGRYNKQELRQQMGIVPQDINLFNNSIMENIKMNKEDVTMEDIQKAASVAQIAEEIESMPMGYHTLVSEMGMNLSGGQRQRIALARALISQPKVIILDEATSSLDAINEALVGDYLKEMGCTRIVIAHRLSTIYDSDRIFVMENGSIIDEGTHAELIGNKGLYFELYKTQLDSKEELAI</sequence>
<dbReference type="InterPro" id="IPR027417">
    <property type="entry name" value="P-loop_NTPase"/>
</dbReference>
<dbReference type="SMART" id="SM00382">
    <property type="entry name" value="AAA"/>
    <property type="match status" value="1"/>
</dbReference>
<dbReference type="InterPro" id="IPR039421">
    <property type="entry name" value="Type_1_exporter"/>
</dbReference>
<protein>
    <submittedName>
        <fullName evidence="13">Peptidase domain-containing ABC transporter</fullName>
    </submittedName>
</protein>
<evidence type="ECO:0000313" key="13">
    <source>
        <dbReference type="EMBL" id="WXB96469.1"/>
    </source>
</evidence>
<keyword evidence="4" id="KW-0378">Hydrolase</keyword>
<keyword evidence="5" id="KW-0788">Thiol protease</keyword>
<evidence type="ECO:0000313" key="14">
    <source>
        <dbReference type="Proteomes" id="UP001377337"/>
    </source>
</evidence>
<dbReference type="InterPro" id="IPR017871">
    <property type="entry name" value="ABC_transporter-like_CS"/>
</dbReference>
<dbReference type="InterPro" id="IPR033839">
    <property type="entry name" value="Lacticin_481_peptidase"/>
</dbReference>
<dbReference type="PROSITE" id="PS50893">
    <property type="entry name" value="ABC_TRANSPORTER_2"/>
    <property type="match status" value="1"/>
</dbReference>
<dbReference type="InterPro" id="IPR036640">
    <property type="entry name" value="ABC1_TM_sf"/>
</dbReference>
<dbReference type="CDD" id="cd18555">
    <property type="entry name" value="ABC_6TM_T1SS_like"/>
    <property type="match status" value="1"/>
</dbReference>
<evidence type="ECO:0000256" key="3">
    <source>
        <dbReference type="ARBA" id="ARBA00022741"/>
    </source>
</evidence>
<feature type="transmembrane region" description="Helical" evidence="9">
    <location>
        <begin position="394"/>
        <end position="411"/>
    </location>
</feature>
<dbReference type="Pfam" id="PF03412">
    <property type="entry name" value="Peptidase_C39"/>
    <property type="match status" value="1"/>
</dbReference>
<evidence type="ECO:0000256" key="7">
    <source>
        <dbReference type="ARBA" id="ARBA00022989"/>
    </source>
</evidence>